<organism evidence="9 10">
    <name type="scientific">Gilvimarinus japonicus</name>
    <dbReference type="NCBI Taxonomy" id="1796469"/>
    <lineage>
        <taxon>Bacteria</taxon>
        <taxon>Pseudomonadati</taxon>
        <taxon>Pseudomonadota</taxon>
        <taxon>Gammaproteobacteria</taxon>
        <taxon>Cellvibrionales</taxon>
        <taxon>Cellvibrionaceae</taxon>
        <taxon>Gilvimarinus</taxon>
    </lineage>
</organism>
<evidence type="ECO:0000313" key="10">
    <source>
        <dbReference type="Proteomes" id="UP001595548"/>
    </source>
</evidence>
<dbReference type="PANTHER" id="PTHR11839">
    <property type="entry name" value="UDP/ADP-SUGAR PYROPHOSPHATASE"/>
    <property type="match status" value="1"/>
</dbReference>
<protein>
    <recommendedName>
        <fullName evidence="4">GDP-mannose pyrophosphatase</fullName>
    </recommendedName>
    <alternativeName>
        <fullName evidence="6">GDP-mannose hydrolase</fullName>
    </alternativeName>
    <alternativeName>
        <fullName evidence="7">GDPMK</fullName>
    </alternativeName>
</protein>
<comment type="caution">
    <text evidence="9">The sequence shown here is derived from an EMBL/GenBank/DDBJ whole genome shotgun (WGS) entry which is preliminary data.</text>
</comment>
<dbReference type="Proteomes" id="UP001595548">
    <property type="component" value="Unassembled WGS sequence"/>
</dbReference>
<evidence type="ECO:0000256" key="6">
    <source>
        <dbReference type="ARBA" id="ARBA00032162"/>
    </source>
</evidence>
<dbReference type="Pfam" id="PF00293">
    <property type="entry name" value="NUDIX"/>
    <property type="match status" value="1"/>
</dbReference>
<keyword evidence="10" id="KW-1185">Reference proteome</keyword>
<accession>A0ABV7HUI2</accession>
<keyword evidence="5" id="KW-0378">Hydrolase</keyword>
<name>A0ABV7HUI2_9GAMM</name>
<feature type="domain" description="Nudix hydrolase" evidence="8">
    <location>
        <begin position="40"/>
        <end position="171"/>
    </location>
</feature>
<evidence type="ECO:0000313" key="9">
    <source>
        <dbReference type="EMBL" id="MFC3156324.1"/>
    </source>
</evidence>
<evidence type="ECO:0000256" key="3">
    <source>
        <dbReference type="ARBA" id="ARBA00007275"/>
    </source>
</evidence>
<evidence type="ECO:0000256" key="5">
    <source>
        <dbReference type="ARBA" id="ARBA00022801"/>
    </source>
</evidence>
<proteinExistence type="inferred from homology"/>
<dbReference type="EMBL" id="JBHRTL010000030">
    <property type="protein sequence ID" value="MFC3156324.1"/>
    <property type="molecule type" value="Genomic_DNA"/>
</dbReference>
<dbReference type="InterPro" id="IPR000086">
    <property type="entry name" value="NUDIX_hydrolase_dom"/>
</dbReference>
<evidence type="ECO:0000256" key="2">
    <source>
        <dbReference type="ARBA" id="ARBA00001946"/>
    </source>
</evidence>
<dbReference type="Gene3D" id="3.90.79.10">
    <property type="entry name" value="Nucleoside Triphosphate Pyrophosphohydrolase"/>
    <property type="match status" value="1"/>
</dbReference>
<evidence type="ECO:0000256" key="4">
    <source>
        <dbReference type="ARBA" id="ARBA00016377"/>
    </source>
</evidence>
<comment type="similarity">
    <text evidence="3">Belongs to the Nudix hydrolase family. NudK subfamily.</text>
</comment>
<reference evidence="10" key="1">
    <citation type="journal article" date="2019" name="Int. J. Syst. Evol. Microbiol.">
        <title>The Global Catalogue of Microorganisms (GCM) 10K type strain sequencing project: providing services to taxonomists for standard genome sequencing and annotation.</title>
        <authorList>
            <consortium name="The Broad Institute Genomics Platform"/>
            <consortium name="The Broad Institute Genome Sequencing Center for Infectious Disease"/>
            <person name="Wu L."/>
            <person name="Ma J."/>
        </authorList>
    </citation>
    <scope>NUCLEOTIDE SEQUENCE [LARGE SCALE GENOMIC DNA]</scope>
    <source>
        <strain evidence="10">KCTC 52141</strain>
    </source>
</reference>
<evidence type="ECO:0000259" key="8">
    <source>
        <dbReference type="PROSITE" id="PS51462"/>
    </source>
</evidence>
<dbReference type="PANTHER" id="PTHR11839:SF18">
    <property type="entry name" value="NUDIX HYDROLASE DOMAIN-CONTAINING PROTEIN"/>
    <property type="match status" value="1"/>
</dbReference>
<sequence>MSDAKIVQLSSKEVYKNQWLRVREDRVRRPSGAEGIYGVVEKPDFAVIAAIEDDHIYLVQQYRYTVGGRFWEMPQGAWEQNPDADPALLAAGELREETGLVADKLTQLGYQYLAYGFCDQGYHIYLAEHLSQQERKLDAEEEDLIVKRFSLVDMRQMILDGEIRDATTVNAYGWLHWRGYLGKA</sequence>
<evidence type="ECO:0000256" key="7">
    <source>
        <dbReference type="ARBA" id="ARBA00032272"/>
    </source>
</evidence>
<dbReference type="RefSeq" id="WP_382417511.1">
    <property type="nucleotide sequence ID" value="NZ_AP031500.1"/>
</dbReference>
<gene>
    <name evidence="9" type="ORF">ACFOEB_14020</name>
</gene>
<comment type="catalytic activity">
    <reaction evidence="1">
        <text>GDP-alpha-D-mannose + H2O = alpha-D-mannose 1-phosphate + GMP + 2 H(+)</text>
        <dbReference type="Rhea" id="RHEA:27978"/>
        <dbReference type="ChEBI" id="CHEBI:15377"/>
        <dbReference type="ChEBI" id="CHEBI:15378"/>
        <dbReference type="ChEBI" id="CHEBI:57527"/>
        <dbReference type="ChEBI" id="CHEBI:58115"/>
        <dbReference type="ChEBI" id="CHEBI:58409"/>
    </reaction>
</comment>
<dbReference type="SUPFAM" id="SSF55811">
    <property type="entry name" value="Nudix"/>
    <property type="match status" value="1"/>
</dbReference>
<comment type="cofactor">
    <cofactor evidence="2">
        <name>Mg(2+)</name>
        <dbReference type="ChEBI" id="CHEBI:18420"/>
    </cofactor>
</comment>
<dbReference type="PROSITE" id="PS51462">
    <property type="entry name" value="NUDIX"/>
    <property type="match status" value="1"/>
</dbReference>
<evidence type="ECO:0000256" key="1">
    <source>
        <dbReference type="ARBA" id="ARBA00000847"/>
    </source>
</evidence>
<dbReference type="CDD" id="cd24161">
    <property type="entry name" value="NUDIX_ADPRase_Ndx2"/>
    <property type="match status" value="1"/>
</dbReference>
<dbReference type="InterPro" id="IPR015797">
    <property type="entry name" value="NUDIX_hydrolase-like_dom_sf"/>
</dbReference>